<keyword evidence="2" id="KW-1185">Reference proteome</keyword>
<proteinExistence type="predicted"/>
<gene>
    <name evidence="1" type="ORF">FKW44_000280</name>
</gene>
<dbReference type="EMBL" id="CP045890">
    <property type="protein sequence ID" value="QQP55826.1"/>
    <property type="molecule type" value="Genomic_DNA"/>
</dbReference>
<accession>A0A7T8KHA6</accession>
<evidence type="ECO:0000313" key="1">
    <source>
        <dbReference type="EMBL" id="QQP55826.1"/>
    </source>
</evidence>
<organism evidence="1 2">
    <name type="scientific">Caligus rogercresseyi</name>
    <name type="common">Sea louse</name>
    <dbReference type="NCBI Taxonomy" id="217165"/>
    <lineage>
        <taxon>Eukaryota</taxon>
        <taxon>Metazoa</taxon>
        <taxon>Ecdysozoa</taxon>
        <taxon>Arthropoda</taxon>
        <taxon>Crustacea</taxon>
        <taxon>Multicrustacea</taxon>
        <taxon>Hexanauplia</taxon>
        <taxon>Copepoda</taxon>
        <taxon>Siphonostomatoida</taxon>
        <taxon>Caligidae</taxon>
        <taxon>Caligus</taxon>
    </lineage>
</organism>
<dbReference type="Proteomes" id="UP000595437">
    <property type="component" value="Chromosome 1"/>
</dbReference>
<name>A0A7T8KHA6_CALRO</name>
<protein>
    <submittedName>
        <fullName evidence="1">Uncharacterized protein</fullName>
    </submittedName>
</protein>
<dbReference type="AlphaFoldDB" id="A0A7T8KHA6"/>
<reference evidence="2" key="1">
    <citation type="submission" date="2021-01" db="EMBL/GenBank/DDBJ databases">
        <title>Caligus Genome Assembly.</title>
        <authorList>
            <person name="Gallardo-Escarate C."/>
        </authorList>
    </citation>
    <scope>NUCLEOTIDE SEQUENCE [LARGE SCALE GENOMIC DNA]</scope>
</reference>
<evidence type="ECO:0000313" key="2">
    <source>
        <dbReference type="Proteomes" id="UP000595437"/>
    </source>
</evidence>
<feature type="non-terminal residue" evidence="1">
    <location>
        <position position="1"/>
    </location>
</feature>
<sequence length="59" mass="7136">KIWLVDQVQNDRYLAFKEDEFWPSRMWLPYLPDCALLDNCIFDYVESKAYKTPTLMSMP</sequence>